<protein>
    <submittedName>
        <fullName evidence="5">ATP-binding cassette domain-containing protein</fullName>
    </submittedName>
</protein>
<evidence type="ECO:0000256" key="2">
    <source>
        <dbReference type="ARBA" id="ARBA00022741"/>
    </source>
</evidence>
<name>A0A3E1NP13_9BACT</name>
<dbReference type="Pfam" id="PF00005">
    <property type="entry name" value="ABC_tran"/>
    <property type="match status" value="1"/>
</dbReference>
<organism evidence="5 6">
    <name type="scientific">Deminuibacter soli</name>
    <dbReference type="NCBI Taxonomy" id="2291815"/>
    <lineage>
        <taxon>Bacteria</taxon>
        <taxon>Pseudomonadati</taxon>
        <taxon>Bacteroidota</taxon>
        <taxon>Chitinophagia</taxon>
        <taxon>Chitinophagales</taxon>
        <taxon>Chitinophagaceae</taxon>
        <taxon>Deminuibacter</taxon>
    </lineage>
</organism>
<dbReference type="InterPro" id="IPR017871">
    <property type="entry name" value="ABC_transporter-like_CS"/>
</dbReference>
<comment type="caution">
    <text evidence="5">The sequence shown here is derived from an EMBL/GenBank/DDBJ whole genome shotgun (WGS) entry which is preliminary data.</text>
</comment>
<evidence type="ECO:0000313" key="6">
    <source>
        <dbReference type="Proteomes" id="UP000261284"/>
    </source>
</evidence>
<dbReference type="SUPFAM" id="SSF52540">
    <property type="entry name" value="P-loop containing nucleoside triphosphate hydrolases"/>
    <property type="match status" value="1"/>
</dbReference>
<keyword evidence="6" id="KW-1185">Reference proteome</keyword>
<evidence type="ECO:0000313" key="5">
    <source>
        <dbReference type="EMBL" id="RFM29528.1"/>
    </source>
</evidence>
<dbReference type="PANTHER" id="PTHR43023:SF3">
    <property type="entry name" value="PROTEIN TRIGALACTOSYLDIACYLGLYCEROL 3, CHLOROPLASTIC"/>
    <property type="match status" value="1"/>
</dbReference>
<feature type="domain" description="ABC transporter" evidence="4">
    <location>
        <begin position="15"/>
        <end position="252"/>
    </location>
</feature>
<accession>A0A3E1NP13</accession>
<dbReference type="SMART" id="SM00382">
    <property type="entry name" value="AAA"/>
    <property type="match status" value="1"/>
</dbReference>
<reference evidence="5 6" key="1">
    <citation type="submission" date="2018-08" db="EMBL/GenBank/DDBJ databases">
        <title>Chitinophagaceae sp. K23C18032701, a novel bacterium isolated from forest soil.</title>
        <authorList>
            <person name="Wang C."/>
        </authorList>
    </citation>
    <scope>NUCLEOTIDE SEQUENCE [LARGE SCALE GENOMIC DNA]</scope>
    <source>
        <strain evidence="5 6">K23C18032701</strain>
    </source>
</reference>
<keyword evidence="1" id="KW-0813">Transport</keyword>
<gene>
    <name evidence="5" type="ORF">DXN05_00650</name>
</gene>
<dbReference type="InterPro" id="IPR027417">
    <property type="entry name" value="P-loop_NTPase"/>
</dbReference>
<proteinExistence type="predicted"/>
<dbReference type="EMBL" id="QTJU01000001">
    <property type="protein sequence ID" value="RFM29528.1"/>
    <property type="molecule type" value="Genomic_DNA"/>
</dbReference>
<evidence type="ECO:0000256" key="3">
    <source>
        <dbReference type="ARBA" id="ARBA00022840"/>
    </source>
</evidence>
<dbReference type="GO" id="GO:0005524">
    <property type="term" value="F:ATP binding"/>
    <property type="evidence" value="ECO:0007669"/>
    <property type="project" value="UniProtKB-KW"/>
</dbReference>
<dbReference type="GO" id="GO:0016887">
    <property type="term" value="F:ATP hydrolysis activity"/>
    <property type="evidence" value="ECO:0007669"/>
    <property type="project" value="InterPro"/>
</dbReference>
<dbReference type="AlphaFoldDB" id="A0A3E1NP13"/>
<dbReference type="Gene3D" id="3.40.50.300">
    <property type="entry name" value="P-loop containing nucleotide triphosphate hydrolases"/>
    <property type="match status" value="1"/>
</dbReference>
<dbReference type="RefSeq" id="WP_116845286.1">
    <property type="nucleotide sequence ID" value="NZ_QTJU01000001.1"/>
</dbReference>
<dbReference type="PROSITE" id="PS50893">
    <property type="entry name" value="ABC_TRANSPORTER_2"/>
    <property type="match status" value="1"/>
</dbReference>
<dbReference type="PROSITE" id="PS00211">
    <property type="entry name" value="ABC_TRANSPORTER_1"/>
    <property type="match status" value="1"/>
</dbReference>
<dbReference type="PANTHER" id="PTHR43023">
    <property type="entry name" value="PROTEIN TRIGALACTOSYLDIACYLGLYCEROL 3, CHLOROPLASTIC"/>
    <property type="match status" value="1"/>
</dbReference>
<evidence type="ECO:0000259" key="4">
    <source>
        <dbReference type="PROSITE" id="PS50893"/>
    </source>
</evidence>
<dbReference type="Proteomes" id="UP000261284">
    <property type="component" value="Unassembled WGS sequence"/>
</dbReference>
<sequence>MIKQPVHIDESDVVIRLRSLEKSFGNLHVLRGIDLDVHKGENVVVLGRSGTGKSVLIKIISGLLKADAGEVWVLGEDMNAINPKSLRALRLKIGFSFQNSALYDSMTIKENLEFPLVRNKKHLTRKEINLAVEKVLDDVGLLQTLRQMPAELSGGQRKRVGIARTLILQPEIMLYDEPTAGLDPITSTDINNLINEVQQQYGTSSIIITHDLTCAKTTGDRIAMMVEGRFIQQGSFETIFESNDPTVTSFYQYNFINGDETNQK</sequence>
<keyword evidence="2" id="KW-0547">Nucleotide-binding</keyword>
<dbReference type="OrthoDB" id="9802264at2"/>
<dbReference type="InterPro" id="IPR003593">
    <property type="entry name" value="AAA+_ATPase"/>
</dbReference>
<dbReference type="InterPro" id="IPR003439">
    <property type="entry name" value="ABC_transporter-like_ATP-bd"/>
</dbReference>
<evidence type="ECO:0000256" key="1">
    <source>
        <dbReference type="ARBA" id="ARBA00022448"/>
    </source>
</evidence>
<keyword evidence="3 5" id="KW-0067">ATP-binding</keyword>